<sequence length="207" mass="23647">MTRASLKKWRLAVPVFIFLSFQSIAAENLGLPALAAPKSFESALFNLPALLTVLAYSALPLRKWTNHGYHKEIKGNIRKIIFEIIGEPDDGKTPESKIMNIFYRQIDRDKTLEVKSEIIMSNGFIWTSLADLSVISIIFSLFSFFTYYFGIFDSGQIYILFATIGIASLLLQSVVTKKHVKLSTEQLEYMRDYRSAEIKADFEKARR</sequence>
<name>A0A844XZE7_9SPHN</name>
<dbReference type="AlphaFoldDB" id="A0A844XZE7"/>
<protein>
    <submittedName>
        <fullName evidence="2">Uncharacterized protein</fullName>
    </submittedName>
</protein>
<feature type="transmembrane region" description="Helical" evidence="1">
    <location>
        <begin position="42"/>
        <end position="61"/>
    </location>
</feature>
<evidence type="ECO:0000256" key="1">
    <source>
        <dbReference type="SAM" id="Phobius"/>
    </source>
</evidence>
<dbReference type="RefSeq" id="WP_160607276.1">
    <property type="nucleotide sequence ID" value="NZ_WTYF01000004.1"/>
</dbReference>
<feature type="transmembrane region" description="Helical" evidence="1">
    <location>
        <begin position="155"/>
        <end position="175"/>
    </location>
</feature>
<evidence type="ECO:0000313" key="3">
    <source>
        <dbReference type="Proteomes" id="UP000444185"/>
    </source>
</evidence>
<evidence type="ECO:0000313" key="2">
    <source>
        <dbReference type="EMBL" id="MXO50699.1"/>
    </source>
</evidence>
<dbReference type="Proteomes" id="UP000444185">
    <property type="component" value="Unassembled WGS sequence"/>
</dbReference>
<comment type="caution">
    <text evidence="2">The sequence shown here is derived from an EMBL/GenBank/DDBJ whole genome shotgun (WGS) entry which is preliminary data.</text>
</comment>
<gene>
    <name evidence="2" type="ORF">GRI42_05195</name>
</gene>
<keyword evidence="3" id="KW-1185">Reference proteome</keyword>
<keyword evidence="1" id="KW-0472">Membrane</keyword>
<reference evidence="2 3" key="1">
    <citation type="submission" date="2019-12" db="EMBL/GenBank/DDBJ databases">
        <title>Genomic-based taxomic classification of the family Erythrobacteraceae.</title>
        <authorList>
            <person name="Xu L."/>
        </authorList>
    </citation>
    <scope>NUCLEOTIDE SEQUENCE [LARGE SCALE GENOMIC DNA]</scope>
    <source>
        <strain evidence="2 3">DSM 16225</strain>
    </source>
</reference>
<proteinExistence type="predicted"/>
<keyword evidence="1" id="KW-0812">Transmembrane</keyword>
<dbReference type="OrthoDB" id="7068413at2"/>
<dbReference type="EMBL" id="WTYF01000004">
    <property type="protein sequence ID" value="MXO50699.1"/>
    <property type="molecule type" value="Genomic_DNA"/>
</dbReference>
<organism evidence="2 3">
    <name type="scientific">Qipengyuania gaetbuli</name>
    <dbReference type="NCBI Taxonomy" id="266952"/>
    <lineage>
        <taxon>Bacteria</taxon>
        <taxon>Pseudomonadati</taxon>
        <taxon>Pseudomonadota</taxon>
        <taxon>Alphaproteobacteria</taxon>
        <taxon>Sphingomonadales</taxon>
        <taxon>Erythrobacteraceae</taxon>
        <taxon>Qipengyuania</taxon>
    </lineage>
</organism>
<feature type="transmembrane region" description="Helical" evidence="1">
    <location>
        <begin position="124"/>
        <end position="149"/>
    </location>
</feature>
<keyword evidence="1" id="KW-1133">Transmembrane helix</keyword>
<accession>A0A844XZE7</accession>